<protein>
    <submittedName>
        <fullName evidence="3">Transposase IS66</fullName>
    </submittedName>
</protein>
<gene>
    <name evidence="3" type="ORF">AWB78_08420</name>
</gene>
<evidence type="ECO:0000256" key="1">
    <source>
        <dbReference type="SAM" id="MobiDB-lite"/>
    </source>
</evidence>
<dbReference type="Proteomes" id="UP000071859">
    <property type="component" value="Unassembled WGS sequence"/>
</dbReference>
<feature type="domain" description="Transposase IS66 C-terminal" evidence="2">
    <location>
        <begin position="89"/>
        <end position="125"/>
    </location>
</feature>
<comment type="caution">
    <text evidence="3">The sequence shown here is derived from an EMBL/GenBank/DDBJ whole genome shotgun (WGS) entry which is preliminary data.</text>
</comment>
<reference evidence="3" key="1">
    <citation type="submission" date="2016-01" db="EMBL/GenBank/DDBJ databases">
        <authorList>
            <person name="Peeters C."/>
        </authorList>
    </citation>
    <scope>NUCLEOTIDE SEQUENCE</scope>
    <source>
        <strain evidence="3">LMG 29321</strain>
    </source>
</reference>
<dbReference type="EMBL" id="FCOX02000167">
    <property type="protein sequence ID" value="SAL07106.1"/>
    <property type="molecule type" value="Genomic_DNA"/>
</dbReference>
<evidence type="ECO:0000259" key="2">
    <source>
        <dbReference type="Pfam" id="PF13817"/>
    </source>
</evidence>
<evidence type="ECO:0000313" key="4">
    <source>
        <dbReference type="Proteomes" id="UP000071859"/>
    </source>
</evidence>
<organism evidence="3 4">
    <name type="scientific">Caballeronia calidae</name>
    <dbReference type="NCBI Taxonomy" id="1777139"/>
    <lineage>
        <taxon>Bacteria</taxon>
        <taxon>Pseudomonadati</taxon>
        <taxon>Pseudomonadota</taxon>
        <taxon>Betaproteobacteria</taxon>
        <taxon>Burkholderiales</taxon>
        <taxon>Burkholderiaceae</taxon>
        <taxon>Caballeronia</taxon>
    </lineage>
</organism>
<feature type="compositionally biased region" description="Polar residues" evidence="1">
    <location>
        <begin position="201"/>
        <end position="212"/>
    </location>
</feature>
<proteinExistence type="predicted"/>
<dbReference type="AlphaFoldDB" id="A0A158EL71"/>
<evidence type="ECO:0000313" key="3">
    <source>
        <dbReference type="EMBL" id="SAL07106.1"/>
    </source>
</evidence>
<dbReference type="InterPro" id="IPR039552">
    <property type="entry name" value="IS66_C"/>
</dbReference>
<name>A0A158EL71_9BURK</name>
<accession>A0A158EL71</accession>
<sequence length="212" mass="24267">MTVQCTRAHAIHNLMLEQSPGACPTACSARLYLPARTVAEADPIRRERRLAHIEQSLRNSIRPFFVGRRGWLFSDTVDGANASANLYALVETCNANSIDPYRHLTWLFQRLPLAKTVDDYDALLPGKIPADLRYANAAFTHAARRTSPSEERRLWIAYDRFTYERSPQDASGPYMDEVIVQRRRDLGMADVRPSPWDKATRQLNQSQPRHHH</sequence>
<keyword evidence="4" id="KW-1185">Reference proteome</keyword>
<dbReference type="Pfam" id="PF13817">
    <property type="entry name" value="DDE_Tnp_IS66_C"/>
    <property type="match status" value="1"/>
</dbReference>
<feature type="region of interest" description="Disordered" evidence="1">
    <location>
        <begin position="190"/>
        <end position="212"/>
    </location>
</feature>